<evidence type="ECO:0000256" key="12">
    <source>
        <dbReference type="HAMAP-Rule" id="MF_00983"/>
    </source>
</evidence>
<keyword evidence="10 12" id="KW-0413">Isomerase</keyword>
<keyword evidence="9 12" id="KW-0238">DNA-binding</keyword>
<dbReference type="PANTHER" id="PTHR30580">
    <property type="entry name" value="PRIMOSOMAL PROTEIN N"/>
    <property type="match status" value="1"/>
</dbReference>
<evidence type="ECO:0000256" key="7">
    <source>
        <dbReference type="ARBA" id="ARBA00022833"/>
    </source>
</evidence>
<dbReference type="GO" id="GO:0043138">
    <property type="term" value="F:3'-5' DNA helicase activity"/>
    <property type="evidence" value="ECO:0007669"/>
    <property type="project" value="UniProtKB-EC"/>
</dbReference>
<comment type="function">
    <text evidence="12">Initiates the restart of stalled replication forks, which reloads the replicative helicase on sites other than the origin of replication. Recognizes and binds to abandoned replication forks and remodels them to uncover a helicase loading site. Promotes assembly of the primosome at these replication forks.</text>
</comment>
<dbReference type="Pfam" id="PF00270">
    <property type="entry name" value="DEAD"/>
    <property type="match status" value="1"/>
</dbReference>
<dbReference type="GO" id="GO:0006310">
    <property type="term" value="P:DNA recombination"/>
    <property type="evidence" value="ECO:0007669"/>
    <property type="project" value="InterPro"/>
</dbReference>
<comment type="subunit">
    <text evidence="12">Component of the replication restart primosome.</text>
</comment>
<keyword evidence="6 12" id="KW-0347">Helicase</keyword>
<dbReference type="InterPro" id="IPR027417">
    <property type="entry name" value="P-loop_NTPase"/>
</dbReference>
<keyword evidence="3 12" id="KW-0479">Metal-binding</keyword>
<evidence type="ECO:0000256" key="11">
    <source>
        <dbReference type="ARBA" id="ARBA00048988"/>
    </source>
</evidence>
<gene>
    <name evidence="12 15" type="primary">priA</name>
    <name evidence="15" type="ORF">CGC50_05970</name>
</gene>
<evidence type="ECO:0000313" key="15">
    <source>
        <dbReference type="EMBL" id="ATA86750.1"/>
    </source>
</evidence>
<dbReference type="PANTHER" id="PTHR30580:SF0">
    <property type="entry name" value="PRIMOSOMAL PROTEIN N"/>
    <property type="match status" value="1"/>
</dbReference>
<dbReference type="InterPro" id="IPR040498">
    <property type="entry name" value="PriA_CRR"/>
</dbReference>
<feature type="binding site" evidence="12">
    <location>
        <position position="550"/>
    </location>
    <ligand>
        <name>Zn(2+)</name>
        <dbReference type="ChEBI" id="CHEBI:29105"/>
        <label>2</label>
    </ligand>
</feature>
<keyword evidence="8 12" id="KW-0067">ATP-binding</keyword>
<comment type="similarity">
    <text evidence="12">Belongs to the helicase family. PriA subfamily.</text>
</comment>
<dbReference type="GO" id="GO:0006302">
    <property type="term" value="P:double-strand break repair"/>
    <property type="evidence" value="ECO:0007669"/>
    <property type="project" value="InterPro"/>
</dbReference>
<accession>A0A250FNR2</accession>
<dbReference type="Pfam" id="PF18074">
    <property type="entry name" value="PriA_C"/>
    <property type="match status" value="1"/>
</dbReference>
<dbReference type="InterPro" id="IPR011545">
    <property type="entry name" value="DEAD/DEAH_box_helicase_dom"/>
</dbReference>
<dbReference type="SUPFAM" id="SSF52540">
    <property type="entry name" value="P-loop containing nucleoside triphosphate hydrolases"/>
    <property type="match status" value="2"/>
</dbReference>
<dbReference type="PROSITE" id="PS51192">
    <property type="entry name" value="HELICASE_ATP_BIND_1"/>
    <property type="match status" value="1"/>
</dbReference>
<proteinExistence type="inferred from homology"/>
<evidence type="ECO:0000256" key="8">
    <source>
        <dbReference type="ARBA" id="ARBA00022840"/>
    </source>
</evidence>
<dbReference type="GO" id="GO:0003677">
    <property type="term" value="F:DNA binding"/>
    <property type="evidence" value="ECO:0007669"/>
    <property type="project" value="UniProtKB-UniRule"/>
</dbReference>
<dbReference type="FunFam" id="3.40.1440.60:FF:000001">
    <property type="entry name" value="Primosomal protein N"/>
    <property type="match status" value="1"/>
</dbReference>
<comment type="catalytic activity">
    <reaction evidence="12">
        <text>Couples ATP hydrolysis with the unwinding of duplex DNA by translocating in the 3'-5' direction.</text>
        <dbReference type="EC" id="5.6.2.4"/>
    </reaction>
</comment>
<evidence type="ECO:0000256" key="10">
    <source>
        <dbReference type="ARBA" id="ARBA00023235"/>
    </source>
</evidence>
<dbReference type="PROSITE" id="PS51194">
    <property type="entry name" value="HELICASE_CTER"/>
    <property type="match status" value="1"/>
</dbReference>
<dbReference type="GeneID" id="84808104"/>
<reference evidence="16" key="1">
    <citation type="submission" date="2017-06" db="EMBL/GenBank/DDBJ databases">
        <title>Capnocytophaga spp. assemblies.</title>
        <authorList>
            <person name="Gulvik C.A."/>
        </authorList>
    </citation>
    <scope>NUCLEOTIDE SEQUENCE [LARGE SCALE GENOMIC DNA]</scope>
    <source>
        <strain evidence="16">H1496</strain>
    </source>
</reference>
<feature type="binding site" evidence="12">
    <location>
        <position position="532"/>
    </location>
    <ligand>
        <name>Zn(2+)</name>
        <dbReference type="ChEBI" id="CHEBI:29105"/>
        <label>2</label>
    </ligand>
</feature>
<dbReference type="GO" id="GO:0005524">
    <property type="term" value="F:ATP binding"/>
    <property type="evidence" value="ECO:0007669"/>
    <property type="project" value="UniProtKB-UniRule"/>
</dbReference>
<keyword evidence="1 12" id="KW-0639">Primosome</keyword>
<dbReference type="GO" id="GO:0008270">
    <property type="term" value="F:zinc ion binding"/>
    <property type="evidence" value="ECO:0007669"/>
    <property type="project" value="UniProtKB-UniRule"/>
</dbReference>
<comment type="cofactor">
    <cofactor evidence="12">
        <name>Zn(2+)</name>
        <dbReference type="ChEBI" id="CHEBI:29105"/>
    </cofactor>
    <text evidence="12">Binds 2 zinc ions per subunit.</text>
</comment>
<dbReference type="NCBIfam" id="TIGR00595">
    <property type="entry name" value="priA"/>
    <property type="match status" value="1"/>
</dbReference>
<feature type="domain" description="Helicase C-terminal" evidence="14">
    <location>
        <begin position="555"/>
        <end position="712"/>
    </location>
</feature>
<dbReference type="Pfam" id="PF18319">
    <property type="entry name" value="Zn_ribbon_PriA"/>
    <property type="match status" value="1"/>
</dbReference>
<evidence type="ECO:0000256" key="9">
    <source>
        <dbReference type="ARBA" id="ARBA00023125"/>
    </source>
</evidence>
<dbReference type="RefSeq" id="WP_095910089.1">
    <property type="nucleotide sequence ID" value="NZ_CP022386.1"/>
</dbReference>
<dbReference type="EMBL" id="CP022386">
    <property type="protein sequence ID" value="ATA86750.1"/>
    <property type="molecule type" value="Genomic_DNA"/>
</dbReference>
<dbReference type="FunFam" id="3.40.50.300:FF:000489">
    <property type="entry name" value="Primosome assembly protein PriA"/>
    <property type="match status" value="1"/>
</dbReference>
<dbReference type="InterPro" id="IPR042115">
    <property type="entry name" value="PriA_3primeBD_sf"/>
</dbReference>
<dbReference type="HAMAP" id="MF_00983">
    <property type="entry name" value="PriA"/>
    <property type="match status" value="1"/>
</dbReference>
<dbReference type="InterPro" id="IPR041222">
    <property type="entry name" value="PriA_3primeBD"/>
</dbReference>
<evidence type="ECO:0000313" key="16">
    <source>
        <dbReference type="Proteomes" id="UP000217250"/>
    </source>
</evidence>
<keyword evidence="4 12" id="KW-0547">Nucleotide-binding</keyword>
<dbReference type="InterPro" id="IPR005259">
    <property type="entry name" value="PriA"/>
</dbReference>
<feature type="domain" description="Helicase ATP-binding" evidence="13">
    <location>
        <begin position="288"/>
        <end position="457"/>
    </location>
</feature>
<dbReference type="GO" id="GO:0016887">
    <property type="term" value="F:ATP hydrolysis activity"/>
    <property type="evidence" value="ECO:0007669"/>
    <property type="project" value="RHEA"/>
</dbReference>
<organism evidence="15 16">
    <name type="scientific">Capnocytophaga gingivalis</name>
    <dbReference type="NCBI Taxonomy" id="1017"/>
    <lineage>
        <taxon>Bacteria</taxon>
        <taxon>Pseudomonadati</taxon>
        <taxon>Bacteroidota</taxon>
        <taxon>Flavobacteriia</taxon>
        <taxon>Flavobacteriales</taxon>
        <taxon>Flavobacteriaceae</taxon>
        <taxon>Capnocytophaga</taxon>
    </lineage>
</organism>
<evidence type="ECO:0000256" key="2">
    <source>
        <dbReference type="ARBA" id="ARBA00022705"/>
    </source>
</evidence>
<dbReference type="OrthoDB" id="9759544at2"/>
<sequence>MYYTDVALPLPLRQAFTYEVNPEQADFLRAGMRVVVPFGKAKIYTGVVIRVHQHKPSYPTKPIEFILDEQPMLSYRQLQLFSWISTYYLSTFGEVLKMGMPSSLLLESETIVEKTSTPITVATLSDEEFLVYEALGQASSLTTKEVGKVLQRKNPIGVLKSLLEKDAIRLSEKIFEKYQPKVEKYLRLSSTYEDRNALNTLLEGDTLTSKAQEKLLWAFVALRSQKQTSITPQQLLEKAEVSASVLKKIVEKGILEVYTEAVDRVSFASDSDTWELTPAQQKALEEVQKQFTQKNTVLLQGVAASGKTLLYSQLIEQTLAQGKSVLYLVPEVGLSVQLMNRLEHFFGDKMSVYHGKYSSHERVEVWNNVLANKPKAQFVLGVRAAVCLPFHDLGLVIVDEEHDLSYKQEQTPPRFQVRDTALMLAHLHGAKTLLGSATPSAESYYNAQVGKYGFVQLLERYTGIQAPTIELVDLKEKTKKKELQGHFSDTLLAAIEQTLAQHRQVILLQNRRGYAPYLQCDKCDTIPQCPNCDVSLTYHQLQNQLRCHYCGYTIPTPMSCPACGEHSSLKTKGLGTEKVEEELLQFFPKARIERMDMDTTKGKYGFEKIIHHFERGETDILVGTQMVSKGLDFPKVGLVGVMNADLFLHQPDFRASERAFQLLSHIAGRAGRKEQGRVLIQTYNPFQETLQRIQQGEYTAMMTAQLTERSDFHYPPYYRLVRIIFRHRELERINQAGQWFADGLRTGLAGYPVEVLGAEFPPISRIRNEYIKHILLKIAPKVPLPMVKDYILRLEQSFYSTALFRPVILSYSVDP</sequence>
<dbReference type="Gene3D" id="3.40.1440.60">
    <property type="entry name" value="PriA, 3(prime) DNA-binding domain"/>
    <property type="match status" value="1"/>
</dbReference>
<dbReference type="EC" id="5.6.2.4" evidence="12"/>
<dbReference type="InterPro" id="IPR014001">
    <property type="entry name" value="Helicase_ATP-bd"/>
</dbReference>
<dbReference type="InterPro" id="IPR001650">
    <property type="entry name" value="Helicase_C-like"/>
</dbReference>
<feature type="binding site" evidence="12">
    <location>
        <position position="529"/>
    </location>
    <ligand>
        <name>Zn(2+)</name>
        <dbReference type="ChEBI" id="CHEBI:29105"/>
        <label>2</label>
    </ligand>
</feature>
<evidence type="ECO:0000256" key="1">
    <source>
        <dbReference type="ARBA" id="ARBA00022515"/>
    </source>
</evidence>
<dbReference type="AlphaFoldDB" id="A0A250FNR2"/>
<comment type="catalytic activity">
    <reaction evidence="11 12">
        <text>ATP + H2O = ADP + phosphate + H(+)</text>
        <dbReference type="Rhea" id="RHEA:13065"/>
        <dbReference type="ChEBI" id="CHEBI:15377"/>
        <dbReference type="ChEBI" id="CHEBI:15378"/>
        <dbReference type="ChEBI" id="CHEBI:30616"/>
        <dbReference type="ChEBI" id="CHEBI:43474"/>
        <dbReference type="ChEBI" id="CHEBI:456216"/>
        <dbReference type="EC" id="5.6.2.4"/>
    </reaction>
</comment>
<evidence type="ECO:0000256" key="6">
    <source>
        <dbReference type="ARBA" id="ARBA00022806"/>
    </source>
</evidence>
<feature type="binding site" evidence="12">
    <location>
        <position position="520"/>
    </location>
    <ligand>
        <name>Zn(2+)</name>
        <dbReference type="ChEBI" id="CHEBI:29105"/>
        <label>1</label>
    </ligand>
</feature>
<dbReference type="SMART" id="SM00487">
    <property type="entry name" value="DEXDc"/>
    <property type="match status" value="1"/>
</dbReference>
<name>A0A250FNR2_9FLAO</name>
<dbReference type="CDD" id="cd18804">
    <property type="entry name" value="SF2_C_priA"/>
    <property type="match status" value="1"/>
</dbReference>
<feature type="binding site" evidence="12">
    <location>
        <position position="563"/>
    </location>
    <ligand>
        <name>Zn(2+)</name>
        <dbReference type="ChEBI" id="CHEBI:29105"/>
        <label>1</label>
    </ligand>
</feature>
<dbReference type="GO" id="GO:0006270">
    <property type="term" value="P:DNA replication initiation"/>
    <property type="evidence" value="ECO:0007669"/>
    <property type="project" value="TreeGrafter"/>
</dbReference>
<dbReference type="Pfam" id="PF17764">
    <property type="entry name" value="PriA_3primeBD"/>
    <property type="match status" value="1"/>
</dbReference>
<dbReference type="GO" id="GO:1990077">
    <property type="term" value="C:primosome complex"/>
    <property type="evidence" value="ECO:0007669"/>
    <property type="project" value="UniProtKB-UniRule"/>
</dbReference>
<dbReference type="Pfam" id="PF00271">
    <property type="entry name" value="Helicase_C"/>
    <property type="match status" value="1"/>
</dbReference>
<evidence type="ECO:0000256" key="4">
    <source>
        <dbReference type="ARBA" id="ARBA00022741"/>
    </source>
</evidence>
<evidence type="ECO:0000259" key="13">
    <source>
        <dbReference type="PROSITE" id="PS51192"/>
    </source>
</evidence>
<protein>
    <recommendedName>
        <fullName evidence="12">Replication restart protein PriA</fullName>
    </recommendedName>
    <alternativeName>
        <fullName evidence="12">ATP-dependent DNA helicase PriA</fullName>
        <ecNumber evidence="12">5.6.2.4</ecNumber>
    </alternativeName>
    <alternativeName>
        <fullName evidence="12">DNA 3'-5' helicase PriA</fullName>
    </alternativeName>
</protein>
<feature type="binding site" evidence="12">
    <location>
        <position position="523"/>
    </location>
    <ligand>
        <name>Zn(2+)</name>
        <dbReference type="ChEBI" id="CHEBI:29105"/>
        <label>1</label>
    </ligand>
</feature>
<dbReference type="GO" id="GO:0006269">
    <property type="term" value="P:DNA replication, synthesis of primer"/>
    <property type="evidence" value="ECO:0007669"/>
    <property type="project" value="UniProtKB-KW"/>
</dbReference>
<dbReference type="Proteomes" id="UP000217250">
    <property type="component" value="Chromosome"/>
</dbReference>
<feature type="binding site" evidence="12">
    <location>
        <position position="547"/>
    </location>
    <ligand>
        <name>Zn(2+)</name>
        <dbReference type="ChEBI" id="CHEBI:29105"/>
        <label>2</label>
    </ligand>
</feature>
<keyword evidence="5 12" id="KW-0378">Hydrolase</keyword>
<dbReference type="SMART" id="SM00490">
    <property type="entry name" value="HELICc"/>
    <property type="match status" value="1"/>
</dbReference>
<evidence type="ECO:0000256" key="5">
    <source>
        <dbReference type="ARBA" id="ARBA00022801"/>
    </source>
</evidence>
<dbReference type="KEGG" id="cgh:CGC50_05970"/>
<keyword evidence="7 12" id="KW-0862">Zinc</keyword>
<keyword evidence="2 12" id="KW-0235">DNA replication</keyword>
<evidence type="ECO:0000256" key="3">
    <source>
        <dbReference type="ARBA" id="ARBA00022723"/>
    </source>
</evidence>
<evidence type="ECO:0000259" key="14">
    <source>
        <dbReference type="PROSITE" id="PS51194"/>
    </source>
</evidence>
<dbReference type="InterPro" id="IPR041236">
    <property type="entry name" value="PriA_C"/>
</dbReference>
<dbReference type="Gene3D" id="3.40.50.300">
    <property type="entry name" value="P-loop containing nucleotide triphosphate hydrolases"/>
    <property type="match status" value="2"/>
</dbReference>
<feature type="binding site" evidence="12">
    <location>
        <position position="560"/>
    </location>
    <ligand>
        <name>Zn(2+)</name>
        <dbReference type="ChEBI" id="CHEBI:29105"/>
        <label>1</label>
    </ligand>
</feature>